<keyword evidence="4" id="KW-1185">Reference proteome</keyword>
<reference evidence="3 4" key="1">
    <citation type="submission" date="2024-04" db="EMBL/GenBank/DDBJ databases">
        <title>Phyllosticta paracitricarpa is synonymous to the EU quarantine fungus P. citricarpa based on phylogenomic analyses.</title>
        <authorList>
            <consortium name="Lawrence Berkeley National Laboratory"/>
            <person name="Van Ingen-Buijs V.A."/>
            <person name="Van Westerhoven A.C."/>
            <person name="Haridas S."/>
            <person name="Skiadas P."/>
            <person name="Martin F."/>
            <person name="Groenewald J.Z."/>
            <person name="Crous P.W."/>
            <person name="Seidl M.F."/>
        </authorList>
    </citation>
    <scope>NUCLEOTIDE SEQUENCE [LARGE SCALE GENOMIC DNA]</scope>
    <source>
        <strain evidence="3 4">CBS 123374</strain>
    </source>
</reference>
<feature type="region of interest" description="Disordered" evidence="1">
    <location>
        <begin position="303"/>
        <end position="353"/>
    </location>
</feature>
<dbReference type="PANTHER" id="PTHR13138">
    <property type="entry name" value="PROTEIN LIN1"/>
    <property type="match status" value="1"/>
</dbReference>
<feature type="compositionally biased region" description="Basic residues" evidence="1">
    <location>
        <begin position="1"/>
        <end position="14"/>
    </location>
</feature>
<sequence length="462" mass="51943">MSGRPHRGAPRPKRPPPDLPFPVDSSSKHDSKKPRFDFRNPSTLAADAPEEDTVLELDEIGKGGNQIKRNAVNLDGYESDSSEENFDARAAEKERASKQQQKSKDEEDADMFADLEDDFKDGDDDEDLNQEGKKKKGVRFLEEADIEGQVADSKSGGHVSANFRMDGKGKGKAREDDGESSSESGGDEERDRVGSDVDEELGAGAKKKHAPKLDAFNMKAEQEEGRFDESGNYIRKADPDAIHDTWMDGLTKKDMKAAKAAEEKREQDRRKRALADDAMLTSDILSTLITRMDRGETVLEALQRLGTGKKKEKPKPKWQKNKRKANGHENGDAMDVDAAPKDEDPAEKKRRETVEAITGAADQLFSRGQTDIYEQERELLIRQYKRETGEDWVEPEKQEEGEEGETKMWEYRWSDARDGGERHGPYDGQTMTAWNDAGYFGEGVEFRRIGETGWEKVVVSFT</sequence>
<feature type="compositionally biased region" description="Basic and acidic residues" evidence="1">
    <location>
        <begin position="165"/>
        <end position="175"/>
    </location>
</feature>
<dbReference type="InterPro" id="IPR035445">
    <property type="entry name" value="GYF-like_dom_sf"/>
</dbReference>
<dbReference type="EMBL" id="JBBWRZ010000001">
    <property type="protein sequence ID" value="KAK8246833.1"/>
    <property type="molecule type" value="Genomic_DNA"/>
</dbReference>
<feature type="domain" description="GYF" evidence="2">
    <location>
        <begin position="406"/>
        <end position="462"/>
    </location>
</feature>
<dbReference type="InterPro" id="IPR039905">
    <property type="entry name" value="CD2BP2/Lin1"/>
</dbReference>
<name>A0ABR1Z353_9PEZI</name>
<gene>
    <name evidence="3" type="ORF">HDK90DRAFT_461632</name>
</gene>
<comment type="caution">
    <text evidence="3">The sequence shown here is derived from an EMBL/GenBank/DDBJ whole genome shotgun (WGS) entry which is preliminary data.</text>
</comment>
<evidence type="ECO:0000313" key="4">
    <source>
        <dbReference type="Proteomes" id="UP001492380"/>
    </source>
</evidence>
<dbReference type="Gene3D" id="3.30.1490.40">
    <property type="match status" value="1"/>
</dbReference>
<feature type="compositionally biased region" description="Acidic residues" evidence="1">
    <location>
        <begin position="48"/>
        <end position="58"/>
    </location>
</feature>
<feature type="compositionally biased region" description="Basic and acidic residues" evidence="1">
    <location>
        <begin position="338"/>
        <end position="353"/>
    </location>
</feature>
<dbReference type="SUPFAM" id="SSF55277">
    <property type="entry name" value="GYF domain"/>
    <property type="match status" value="1"/>
</dbReference>
<evidence type="ECO:0000313" key="3">
    <source>
        <dbReference type="EMBL" id="KAK8246833.1"/>
    </source>
</evidence>
<feature type="compositionally biased region" description="Basic and acidic residues" evidence="1">
    <location>
        <begin position="220"/>
        <end position="232"/>
    </location>
</feature>
<protein>
    <recommendedName>
        <fullName evidence="2">GYF domain-containing protein</fullName>
    </recommendedName>
</protein>
<dbReference type="InterPro" id="IPR003169">
    <property type="entry name" value="GYF"/>
</dbReference>
<dbReference type="Proteomes" id="UP001492380">
    <property type="component" value="Unassembled WGS sequence"/>
</dbReference>
<evidence type="ECO:0000259" key="2">
    <source>
        <dbReference type="PROSITE" id="PS50829"/>
    </source>
</evidence>
<feature type="compositionally biased region" description="Acidic residues" evidence="1">
    <location>
        <begin position="176"/>
        <end position="186"/>
    </location>
</feature>
<proteinExistence type="predicted"/>
<feature type="compositionally biased region" description="Basic residues" evidence="1">
    <location>
        <begin position="307"/>
        <end position="325"/>
    </location>
</feature>
<feature type="region of interest" description="Disordered" evidence="1">
    <location>
        <begin position="1"/>
        <end position="232"/>
    </location>
</feature>
<dbReference type="PROSITE" id="PS50829">
    <property type="entry name" value="GYF"/>
    <property type="match status" value="1"/>
</dbReference>
<feature type="compositionally biased region" description="Acidic residues" evidence="1">
    <location>
        <begin position="106"/>
        <end position="129"/>
    </location>
</feature>
<dbReference type="PANTHER" id="PTHR13138:SF3">
    <property type="entry name" value="CD2 ANTIGEN CYTOPLASMIC TAIL-BINDING PROTEIN 2"/>
    <property type="match status" value="1"/>
</dbReference>
<evidence type="ECO:0000256" key="1">
    <source>
        <dbReference type="SAM" id="MobiDB-lite"/>
    </source>
</evidence>
<accession>A0ABR1Z353</accession>
<feature type="compositionally biased region" description="Basic and acidic residues" evidence="1">
    <location>
        <begin position="26"/>
        <end position="38"/>
    </location>
</feature>
<organism evidence="3 4">
    <name type="scientific">Phyllosticta capitalensis</name>
    <dbReference type="NCBI Taxonomy" id="121624"/>
    <lineage>
        <taxon>Eukaryota</taxon>
        <taxon>Fungi</taxon>
        <taxon>Dikarya</taxon>
        <taxon>Ascomycota</taxon>
        <taxon>Pezizomycotina</taxon>
        <taxon>Dothideomycetes</taxon>
        <taxon>Dothideomycetes incertae sedis</taxon>
        <taxon>Botryosphaeriales</taxon>
        <taxon>Phyllostictaceae</taxon>
        <taxon>Phyllosticta</taxon>
    </lineage>
</organism>
<dbReference type="Pfam" id="PF02213">
    <property type="entry name" value="GYF"/>
    <property type="match status" value="1"/>
</dbReference>
<feature type="compositionally biased region" description="Basic and acidic residues" evidence="1">
    <location>
        <begin position="86"/>
        <end position="105"/>
    </location>
</feature>
<dbReference type="SMART" id="SM00444">
    <property type="entry name" value="GYF"/>
    <property type="match status" value="1"/>
</dbReference>